<keyword evidence="2" id="KW-1133">Transmembrane helix</keyword>
<dbReference type="InterPro" id="IPR036457">
    <property type="entry name" value="PPM-type-like_dom_sf"/>
</dbReference>
<dbReference type="EMBL" id="JAKZFC010000011">
    <property type="protein sequence ID" value="MCH7323860.1"/>
    <property type="molecule type" value="Genomic_DNA"/>
</dbReference>
<dbReference type="Gene3D" id="3.60.40.10">
    <property type="entry name" value="PPM-type phosphatase domain"/>
    <property type="match status" value="1"/>
</dbReference>
<dbReference type="InterPro" id="IPR052016">
    <property type="entry name" value="Bact_Sigma-Reg"/>
</dbReference>
<keyword evidence="1" id="KW-0378">Hydrolase</keyword>
<name>A0ABS9UIV0_9BACL</name>
<keyword evidence="5" id="KW-1185">Reference proteome</keyword>
<evidence type="ECO:0000259" key="3">
    <source>
        <dbReference type="SMART" id="SM00331"/>
    </source>
</evidence>
<evidence type="ECO:0000256" key="1">
    <source>
        <dbReference type="ARBA" id="ARBA00022801"/>
    </source>
</evidence>
<protein>
    <submittedName>
        <fullName evidence="4">SpoIIE family protein phosphatase</fullName>
    </submittedName>
</protein>
<dbReference type="PANTHER" id="PTHR43156">
    <property type="entry name" value="STAGE II SPORULATION PROTEIN E-RELATED"/>
    <property type="match status" value="1"/>
</dbReference>
<feature type="transmembrane region" description="Helical" evidence="2">
    <location>
        <begin position="134"/>
        <end position="155"/>
    </location>
</feature>
<reference evidence="4 5" key="1">
    <citation type="submission" date="2022-03" db="EMBL/GenBank/DDBJ databases">
        <authorList>
            <person name="Jo J.-H."/>
            <person name="Im W.-T."/>
        </authorList>
    </citation>
    <scope>NUCLEOTIDE SEQUENCE [LARGE SCALE GENOMIC DNA]</scope>
    <source>
        <strain evidence="4 5">MA9</strain>
    </source>
</reference>
<evidence type="ECO:0000256" key="2">
    <source>
        <dbReference type="SAM" id="Phobius"/>
    </source>
</evidence>
<keyword evidence="2" id="KW-0472">Membrane</keyword>
<feature type="transmembrane region" description="Helical" evidence="2">
    <location>
        <begin position="107"/>
        <end position="128"/>
    </location>
</feature>
<gene>
    <name evidence="4" type="ORF">LZ480_18475</name>
</gene>
<feature type="transmembrane region" description="Helical" evidence="2">
    <location>
        <begin position="260"/>
        <end position="278"/>
    </location>
</feature>
<organism evidence="4 5">
    <name type="scientific">Solibacillus palustris</name>
    <dbReference type="NCBI Taxonomy" id="2908203"/>
    <lineage>
        <taxon>Bacteria</taxon>
        <taxon>Bacillati</taxon>
        <taxon>Bacillota</taxon>
        <taxon>Bacilli</taxon>
        <taxon>Bacillales</taxon>
        <taxon>Caryophanaceae</taxon>
        <taxon>Solibacillus</taxon>
    </lineage>
</organism>
<dbReference type="InterPro" id="IPR001932">
    <property type="entry name" value="PPM-type_phosphatase-like_dom"/>
</dbReference>
<feature type="domain" description="PPM-type phosphatase" evidence="3">
    <location>
        <begin position="558"/>
        <end position="770"/>
    </location>
</feature>
<feature type="transmembrane region" description="Helical" evidence="2">
    <location>
        <begin position="202"/>
        <end position="228"/>
    </location>
</feature>
<dbReference type="Proteomes" id="UP001316087">
    <property type="component" value="Unassembled WGS sequence"/>
</dbReference>
<dbReference type="PANTHER" id="PTHR43156:SF2">
    <property type="entry name" value="STAGE II SPORULATION PROTEIN E"/>
    <property type="match status" value="1"/>
</dbReference>
<dbReference type="SMART" id="SM00331">
    <property type="entry name" value="PP2C_SIG"/>
    <property type="match status" value="1"/>
</dbReference>
<proteinExistence type="predicted"/>
<feature type="transmembrane region" description="Helical" evidence="2">
    <location>
        <begin position="235"/>
        <end position="254"/>
    </location>
</feature>
<sequence>MVTINRQQEEKMFPSLKLDELNSRKQLFAVSILFIAFCFAQAVFFETIVPLFLPLWLVLREKLPNSQKFVLIGGLLGTFLLGFGQGMLVLLQLLWLEGLHRFPYVKISVYAQLLTAVLAVPILWQIVLNGGLPTVLVIASVVYESLFALMILFFLNQLVPIKGARNDEWTKHKMVAAVFILASLIVGMKELVVVYFSLPQIMLQLVICIVAFTSTIGATVVLTLALGFLIGLADLSFTGMMILYACSGLVASFVQLYGRVVLAVFSLLPSVFFFFYDATLPLDSVYFLSSITGVILFLLLPKSFLQECRDYYTQQTTPVVRIHRNEMVEQQLQQFQHFAFFMNELVFERFTKDVAATTNQPTHNEPFLICSSCFRRAQCFGGEQEMVPIIENWRLARRSSKPVTWLRAEEQLKSKCIKSGKLLEELQAALQKEQMERQFYHGKKMIALQLRDLTEHLQQLLQHQQKELDAPETSNQLQQFLIEQGLKCLHIEWQNNEIGEREINFYMADEGDLQGLMQALEKNLFEWFHEPMQGELISEQRHPIFYRQLKFRSAIRYQLEYDVYTYSYKDHAISGDSYRVFPLHKGLMAMMLSDGMGRNQSAQEESERLIHMLQQCLAYNLDPETAMHTMHYVLSLKNDSDMYATMDFALVDLQFGNLWCWKAGGMTTYVLRGDELFKVESTCAPIGFLPDFAVDTELVKLRAEDVILMVSDGLFTALEQWDVQEKRFISAIRESLAQGASIQVALFDCMTHYKQKYEITDDCTVMLFRLQHVAKPWHVFRPTNVV</sequence>
<dbReference type="RefSeq" id="WP_241371022.1">
    <property type="nucleotide sequence ID" value="NZ_JAKZFC010000011.1"/>
</dbReference>
<keyword evidence="2" id="KW-0812">Transmembrane</keyword>
<dbReference type="SUPFAM" id="SSF81606">
    <property type="entry name" value="PP2C-like"/>
    <property type="match status" value="1"/>
</dbReference>
<evidence type="ECO:0000313" key="5">
    <source>
        <dbReference type="Proteomes" id="UP001316087"/>
    </source>
</evidence>
<feature type="transmembrane region" description="Helical" evidence="2">
    <location>
        <begin position="175"/>
        <end position="196"/>
    </location>
</feature>
<feature type="transmembrane region" description="Helical" evidence="2">
    <location>
        <begin position="69"/>
        <end position="95"/>
    </location>
</feature>
<comment type="caution">
    <text evidence="4">The sequence shown here is derived from an EMBL/GenBank/DDBJ whole genome shotgun (WGS) entry which is preliminary data.</text>
</comment>
<evidence type="ECO:0000313" key="4">
    <source>
        <dbReference type="EMBL" id="MCH7323860.1"/>
    </source>
</evidence>
<feature type="transmembrane region" description="Helical" evidence="2">
    <location>
        <begin position="27"/>
        <end position="57"/>
    </location>
</feature>
<accession>A0ABS9UIV0</accession>
<dbReference type="Pfam" id="PF07228">
    <property type="entry name" value="SpoIIE"/>
    <property type="match status" value="1"/>
</dbReference>
<dbReference type="InterPro" id="IPR045768">
    <property type="entry name" value="SpoIIE_N"/>
</dbReference>
<feature type="transmembrane region" description="Helical" evidence="2">
    <location>
        <begin position="285"/>
        <end position="305"/>
    </location>
</feature>
<dbReference type="Pfam" id="PF19732">
    <property type="entry name" value="SpoIIE_N"/>
    <property type="match status" value="1"/>
</dbReference>